<dbReference type="VEuPathDB" id="TrichDB:TVAG_072500"/>
<feature type="repeat" description="ANK" evidence="1">
    <location>
        <begin position="400"/>
        <end position="425"/>
    </location>
</feature>
<proteinExistence type="predicted"/>
<dbReference type="PANTHER" id="PTHR24182:SF13">
    <property type="entry name" value="LD18443P"/>
    <property type="match status" value="1"/>
</dbReference>
<dbReference type="PROSITE" id="PS50088">
    <property type="entry name" value="ANK_REPEAT"/>
    <property type="match status" value="4"/>
</dbReference>
<dbReference type="VEuPathDB" id="TrichDB:TVAGG3_0372720"/>
<name>A2EUD3_TRIV3</name>
<dbReference type="SMART" id="SM00248">
    <property type="entry name" value="ANK"/>
    <property type="match status" value="5"/>
</dbReference>
<dbReference type="InParanoid" id="A2EUD3"/>
<dbReference type="Pfam" id="PF13857">
    <property type="entry name" value="Ank_5"/>
    <property type="match status" value="1"/>
</dbReference>
<dbReference type="RefSeq" id="XP_001315980.1">
    <property type="nucleotide sequence ID" value="XM_001315945.1"/>
</dbReference>
<feature type="repeat" description="ANK" evidence="1">
    <location>
        <begin position="367"/>
        <end position="399"/>
    </location>
</feature>
<dbReference type="InterPro" id="IPR020683">
    <property type="entry name" value="DUF3447"/>
</dbReference>
<dbReference type="OrthoDB" id="194358at2759"/>
<dbReference type="InterPro" id="IPR036770">
    <property type="entry name" value="Ankyrin_rpt-contain_sf"/>
</dbReference>
<dbReference type="Proteomes" id="UP000001542">
    <property type="component" value="Unassembled WGS sequence"/>
</dbReference>
<keyword evidence="4" id="KW-1185">Reference proteome</keyword>
<dbReference type="PROSITE" id="PS50297">
    <property type="entry name" value="ANK_REP_REGION"/>
    <property type="match status" value="4"/>
</dbReference>
<feature type="repeat" description="ANK" evidence="1">
    <location>
        <begin position="301"/>
        <end position="333"/>
    </location>
</feature>
<organism evidence="3 4">
    <name type="scientific">Trichomonas vaginalis (strain ATCC PRA-98 / G3)</name>
    <dbReference type="NCBI Taxonomy" id="412133"/>
    <lineage>
        <taxon>Eukaryota</taxon>
        <taxon>Metamonada</taxon>
        <taxon>Parabasalia</taxon>
        <taxon>Trichomonadida</taxon>
        <taxon>Trichomonadidae</taxon>
        <taxon>Trichomonas</taxon>
    </lineage>
</organism>
<dbReference type="PANTHER" id="PTHR24182">
    <property type="entry name" value="ANKYRIN REPEAT AND SOCS BOX CONTAINING 4"/>
    <property type="match status" value="1"/>
</dbReference>
<reference evidence="3" key="2">
    <citation type="journal article" date="2007" name="Science">
        <title>Draft genome sequence of the sexually transmitted pathogen Trichomonas vaginalis.</title>
        <authorList>
            <person name="Carlton J.M."/>
            <person name="Hirt R.P."/>
            <person name="Silva J.C."/>
            <person name="Delcher A.L."/>
            <person name="Schatz M."/>
            <person name="Zhao Q."/>
            <person name="Wortman J.R."/>
            <person name="Bidwell S.L."/>
            <person name="Alsmark U.C.M."/>
            <person name="Besteiro S."/>
            <person name="Sicheritz-Ponten T."/>
            <person name="Noel C.J."/>
            <person name="Dacks J.B."/>
            <person name="Foster P.G."/>
            <person name="Simillion C."/>
            <person name="Van de Peer Y."/>
            <person name="Miranda-Saavedra D."/>
            <person name="Barton G.J."/>
            <person name="Westrop G.D."/>
            <person name="Mueller S."/>
            <person name="Dessi D."/>
            <person name="Fiori P.L."/>
            <person name="Ren Q."/>
            <person name="Paulsen I."/>
            <person name="Zhang H."/>
            <person name="Bastida-Corcuera F.D."/>
            <person name="Simoes-Barbosa A."/>
            <person name="Brown M.T."/>
            <person name="Hayes R.D."/>
            <person name="Mukherjee M."/>
            <person name="Okumura C.Y."/>
            <person name="Schneider R."/>
            <person name="Smith A.J."/>
            <person name="Vanacova S."/>
            <person name="Villalvazo M."/>
            <person name="Haas B.J."/>
            <person name="Pertea M."/>
            <person name="Feldblyum T.V."/>
            <person name="Utterback T.R."/>
            <person name="Shu C.L."/>
            <person name="Osoegawa K."/>
            <person name="de Jong P.J."/>
            <person name="Hrdy I."/>
            <person name="Horvathova L."/>
            <person name="Zubacova Z."/>
            <person name="Dolezal P."/>
            <person name="Malik S.B."/>
            <person name="Logsdon J.M. Jr."/>
            <person name="Henze K."/>
            <person name="Gupta A."/>
            <person name="Wang C.C."/>
            <person name="Dunne R.L."/>
            <person name="Upcroft J.A."/>
            <person name="Upcroft P."/>
            <person name="White O."/>
            <person name="Salzberg S.L."/>
            <person name="Tang P."/>
            <person name="Chiu C.-H."/>
            <person name="Lee Y.-S."/>
            <person name="Embley T.M."/>
            <person name="Coombs G.H."/>
            <person name="Mottram J.C."/>
            <person name="Tachezy J."/>
            <person name="Fraser-Liggett C.M."/>
            <person name="Johnson P.J."/>
        </authorList>
    </citation>
    <scope>NUCLEOTIDE SEQUENCE [LARGE SCALE GENOMIC DNA]</scope>
    <source>
        <strain evidence="3">G3</strain>
    </source>
</reference>
<dbReference type="STRING" id="5722.A2EUD3"/>
<dbReference type="Gene3D" id="1.25.40.20">
    <property type="entry name" value="Ankyrin repeat-containing domain"/>
    <property type="match status" value="1"/>
</dbReference>
<dbReference type="eggNOG" id="KOG4177">
    <property type="taxonomic scope" value="Eukaryota"/>
</dbReference>
<evidence type="ECO:0000256" key="1">
    <source>
        <dbReference type="PROSITE-ProRule" id="PRU00023"/>
    </source>
</evidence>
<dbReference type="SUPFAM" id="SSF48403">
    <property type="entry name" value="Ankyrin repeat"/>
    <property type="match status" value="1"/>
</dbReference>
<sequence>MEVIKVLNELLDQFNGYIRVVDQLYCLNTNDTNDVYNEIEEVLINKYKISVSTILRMINMACSNNQRYTRGYWNIFQKLKSKFNPKLQKHYFSGRIEALASKVYNMNWRLKFNNYRDEEPEEILEVHKSETVFYSIMNDDVRILSALANSETFNLDEKLEGRSLLEWCAYYGSEDCFKFFISNFGVKITKKCQNLGFTSRNSSIIKECLKAFKPDDDTMKSAIESHNVDFVMFLKNNFDLKINIYQCSVYHNLHVFLINMLDCKEYNQSLVHSPRFDLPGLVTYILTLDGIDVNSFDEKEKNQTALHNAARWNCYEIADILVKNGANVEQRDSYGNTSLHIAATFDNAKPALTLIKNGADINTNDFCKYTPLHLASKSNNIETVKVLIENGANLESLNENGFTPLQIAAMSNCSEIEKILIDNGAVNTVKKLQENSKKEIRRIPVEMRRCYFKNIVQNK</sequence>
<protein>
    <recommendedName>
        <fullName evidence="2">DUF3447 domain-containing protein</fullName>
    </recommendedName>
</protein>
<dbReference type="SMR" id="A2EUD3"/>
<dbReference type="Pfam" id="PF11929">
    <property type="entry name" value="DUF3447"/>
    <property type="match status" value="1"/>
</dbReference>
<dbReference type="KEGG" id="tva:4761605"/>
<reference evidence="3" key="1">
    <citation type="submission" date="2006-10" db="EMBL/GenBank/DDBJ databases">
        <authorList>
            <person name="Amadeo P."/>
            <person name="Zhao Q."/>
            <person name="Wortman J."/>
            <person name="Fraser-Liggett C."/>
            <person name="Carlton J."/>
        </authorList>
    </citation>
    <scope>NUCLEOTIDE SEQUENCE</scope>
    <source>
        <strain evidence="3">G3</strain>
    </source>
</reference>
<dbReference type="EMBL" id="DS113495">
    <property type="protein sequence ID" value="EAY03757.1"/>
    <property type="molecule type" value="Genomic_DNA"/>
</dbReference>
<keyword evidence="1" id="KW-0040">ANK repeat</keyword>
<evidence type="ECO:0000259" key="2">
    <source>
        <dbReference type="Pfam" id="PF11929"/>
    </source>
</evidence>
<feature type="repeat" description="ANK" evidence="1">
    <location>
        <begin position="334"/>
        <end position="366"/>
    </location>
</feature>
<evidence type="ECO:0000313" key="4">
    <source>
        <dbReference type="Proteomes" id="UP000001542"/>
    </source>
</evidence>
<evidence type="ECO:0000313" key="3">
    <source>
        <dbReference type="EMBL" id="EAY03757.1"/>
    </source>
</evidence>
<dbReference type="InterPro" id="IPR002110">
    <property type="entry name" value="Ankyrin_rpt"/>
</dbReference>
<dbReference type="AlphaFoldDB" id="A2EUD3"/>
<dbReference type="Pfam" id="PF12796">
    <property type="entry name" value="Ank_2"/>
    <property type="match status" value="1"/>
</dbReference>
<feature type="domain" description="DUF3447" evidence="2">
    <location>
        <begin position="184"/>
        <end position="258"/>
    </location>
</feature>
<accession>A2EUD3</accession>
<gene>
    <name evidence="3" type="ORF">TVAG_072500</name>
</gene>